<comment type="caution">
    <text evidence="1">The sequence shown here is derived from an EMBL/GenBank/DDBJ whole genome shotgun (WGS) entry which is preliminary data.</text>
</comment>
<accession>A0A016TKZ4</accession>
<organism evidence="1 2">
    <name type="scientific">Ancylostoma ceylanicum</name>
    <dbReference type="NCBI Taxonomy" id="53326"/>
    <lineage>
        <taxon>Eukaryota</taxon>
        <taxon>Metazoa</taxon>
        <taxon>Ecdysozoa</taxon>
        <taxon>Nematoda</taxon>
        <taxon>Chromadorea</taxon>
        <taxon>Rhabditida</taxon>
        <taxon>Rhabditina</taxon>
        <taxon>Rhabditomorpha</taxon>
        <taxon>Strongyloidea</taxon>
        <taxon>Ancylostomatidae</taxon>
        <taxon>Ancylostomatinae</taxon>
        <taxon>Ancylostoma</taxon>
    </lineage>
</organism>
<evidence type="ECO:0000313" key="2">
    <source>
        <dbReference type="Proteomes" id="UP000024635"/>
    </source>
</evidence>
<protein>
    <submittedName>
        <fullName evidence="1">Uncharacterized protein</fullName>
    </submittedName>
</protein>
<dbReference type="AlphaFoldDB" id="A0A016TKZ4"/>
<reference evidence="2" key="1">
    <citation type="journal article" date="2015" name="Nat. Genet.">
        <title>The genome and transcriptome of the zoonotic hookworm Ancylostoma ceylanicum identify infection-specific gene families.</title>
        <authorList>
            <person name="Schwarz E.M."/>
            <person name="Hu Y."/>
            <person name="Antoshechkin I."/>
            <person name="Miller M.M."/>
            <person name="Sternberg P.W."/>
            <person name="Aroian R.V."/>
        </authorList>
    </citation>
    <scope>NUCLEOTIDE SEQUENCE</scope>
    <source>
        <strain evidence="2">HY135</strain>
    </source>
</reference>
<gene>
    <name evidence="1" type="primary">Acey_s0092.g2532</name>
    <name evidence="1" type="synonym">Acey-ZK287.7</name>
    <name evidence="1" type="ORF">Y032_0092g2532</name>
</gene>
<proteinExistence type="predicted"/>
<dbReference type="EMBL" id="JARK01001428">
    <property type="protein sequence ID" value="EYC03634.1"/>
    <property type="molecule type" value="Genomic_DNA"/>
</dbReference>
<name>A0A016TKZ4_9BILA</name>
<dbReference type="OrthoDB" id="428658at2759"/>
<keyword evidence="2" id="KW-1185">Reference proteome</keyword>
<evidence type="ECO:0000313" key="1">
    <source>
        <dbReference type="EMBL" id="EYC03634.1"/>
    </source>
</evidence>
<dbReference type="Proteomes" id="UP000024635">
    <property type="component" value="Unassembled WGS sequence"/>
</dbReference>
<sequence>MLQPRRHVCLLNLLLSGMSPTFLIVISNTSLRITSSGPSRRVSQLLRAATQVKTFSYTDQLTSYLKNNFILHEPGRFLIIPKPYGVSCVGEPQKEGGVFENSVYNRKDSDDIPMRKLIDRSVTISECVPGLARLFNEPGLSFCTGLKSSSMVHLWQLRSRKS</sequence>